<dbReference type="InterPro" id="IPR036812">
    <property type="entry name" value="NAD(P)_OxRdtase_dom_sf"/>
</dbReference>
<dbReference type="PRINTS" id="PR00069">
    <property type="entry name" value="ALDKETRDTASE"/>
</dbReference>
<dbReference type="InterPro" id="IPR023210">
    <property type="entry name" value="NADP_OxRdtase_dom"/>
</dbReference>
<dbReference type="InterPro" id="IPR018170">
    <property type="entry name" value="Aldo/ket_reductase_CS"/>
</dbReference>
<evidence type="ECO:0000256" key="1">
    <source>
        <dbReference type="ARBA" id="ARBA00007905"/>
    </source>
</evidence>
<keyword evidence="2" id="KW-0521">NADP</keyword>
<feature type="binding site" evidence="5">
    <location>
        <position position="115"/>
    </location>
    <ligand>
        <name>substrate</name>
    </ligand>
</feature>
<dbReference type="EMBL" id="GBRD01010772">
    <property type="protein sequence ID" value="JAG55052.1"/>
    <property type="molecule type" value="Transcribed_RNA"/>
</dbReference>
<evidence type="ECO:0000256" key="2">
    <source>
        <dbReference type="ARBA" id="ARBA00022857"/>
    </source>
</evidence>
<evidence type="ECO:0000313" key="9">
    <source>
        <dbReference type="EMBL" id="JAG55052.1"/>
    </source>
</evidence>
<evidence type="ECO:0000256" key="6">
    <source>
        <dbReference type="PIRSR" id="PIRSR000097-3"/>
    </source>
</evidence>
<dbReference type="GO" id="GO:0016491">
    <property type="term" value="F:oxidoreductase activity"/>
    <property type="evidence" value="ECO:0007669"/>
    <property type="project" value="UniProtKB-KW"/>
</dbReference>
<evidence type="ECO:0000259" key="8">
    <source>
        <dbReference type="Pfam" id="PF00248"/>
    </source>
</evidence>
<sequence>MSPLSPTSVLVGTNMKMPIIGIGTWQGTNDEVLVAVDAALEAGYRHIDTAHVYGNEEGIGKVLKKWFDSGKLKREDIFITTKCNLSHFRPEHIEKSLNESLQKLQLDYVDLFLAHSPVGLQYKDTPGFPMGPNGEILVDMNTDIIANWKTMETMVDKGKAKAIGLSNFNQSQVKRILDVARIKPANNQVELYVYLQQPELVKFCTENGVTIVAYGPIGSPNLKNFRGSSSQETVYQYPMEDPVVLGIAKNHNKTPAQVLLRFLIQYGVAVIPKSSNPKRVQENFNIFDFELSKDEYNQLKALDKGEAGRQFGGGRQDSPFSKHPEFPHPKKSS</sequence>
<feature type="domain" description="NADP-dependent oxidoreductase" evidence="8">
    <location>
        <begin position="20"/>
        <end position="303"/>
    </location>
</feature>
<dbReference type="SUPFAM" id="SSF51430">
    <property type="entry name" value="NAD(P)-linked oxidoreductase"/>
    <property type="match status" value="1"/>
</dbReference>
<dbReference type="InterPro" id="IPR020471">
    <property type="entry name" value="AKR"/>
</dbReference>
<name>A0A0K8SNZ1_LYGHE</name>
<accession>A0A0K8SNZ1</accession>
<evidence type="ECO:0000256" key="7">
    <source>
        <dbReference type="SAM" id="MobiDB-lite"/>
    </source>
</evidence>
<dbReference type="AlphaFoldDB" id="A0A0K8SNZ1"/>
<protein>
    <recommendedName>
        <fullName evidence="8">NADP-dependent oxidoreductase domain-containing protein</fullName>
    </recommendedName>
</protein>
<dbReference type="Gene3D" id="3.20.20.100">
    <property type="entry name" value="NADP-dependent oxidoreductase domain"/>
    <property type="match status" value="1"/>
</dbReference>
<organism evidence="9">
    <name type="scientific">Lygus hesperus</name>
    <name type="common">Western plant bug</name>
    <dbReference type="NCBI Taxonomy" id="30085"/>
    <lineage>
        <taxon>Eukaryota</taxon>
        <taxon>Metazoa</taxon>
        <taxon>Ecdysozoa</taxon>
        <taxon>Arthropoda</taxon>
        <taxon>Hexapoda</taxon>
        <taxon>Insecta</taxon>
        <taxon>Pterygota</taxon>
        <taxon>Neoptera</taxon>
        <taxon>Paraneoptera</taxon>
        <taxon>Hemiptera</taxon>
        <taxon>Heteroptera</taxon>
        <taxon>Panheteroptera</taxon>
        <taxon>Cimicomorpha</taxon>
        <taxon>Miridae</taxon>
        <taxon>Mirini</taxon>
        <taxon>Lygus</taxon>
    </lineage>
</organism>
<comment type="similarity">
    <text evidence="1">Belongs to the aldo/keto reductase family.</text>
</comment>
<feature type="region of interest" description="Disordered" evidence="7">
    <location>
        <begin position="302"/>
        <end position="333"/>
    </location>
</feature>
<evidence type="ECO:0000256" key="4">
    <source>
        <dbReference type="PIRSR" id="PIRSR000097-1"/>
    </source>
</evidence>
<reference evidence="9" key="1">
    <citation type="submission" date="2014-09" db="EMBL/GenBank/DDBJ databases">
        <authorList>
            <person name="Magalhaes I.L.F."/>
            <person name="Oliveira U."/>
            <person name="Santos F.R."/>
            <person name="Vidigal T.H.D.A."/>
            <person name="Brescovit A.D."/>
            <person name="Santos A.J."/>
        </authorList>
    </citation>
    <scope>NUCLEOTIDE SEQUENCE</scope>
</reference>
<dbReference type="FunFam" id="3.20.20.100:FF:000006">
    <property type="entry name" value="Aldo-keto reductase family 1 member A1"/>
    <property type="match status" value="1"/>
</dbReference>
<keyword evidence="3" id="KW-0560">Oxidoreductase</keyword>
<feature type="active site" description="Proton donor" evidence="4">
    <location>
        <position position="53"/>
    </location>
</feature>
<feature type="compositionally biased region" description="Basic and acidic residues" evidence="7">
    <location>
        <begin position="320"/>
        <end position="333"/>
    </location>
</feature>
<proteinExistence type="inferred from homology"/>
<dbReference type="Pfam" id="PF00248">
    <property type="entry name" value="Aldo_ket_red"/>
    <property type="match status" value="1"/>
</dbReference>
<feature type="site" description="Lowers pKa of active site Tyr" evidence="6">
    <location>
        <position position="82"/>
    </location>
</feature>
<dbReference type="PROSITE" id="PS00062">
    <property type="entry name" value="ALDOKETO_REDUCTASE_2"/>
    <property type="match status" value="1"/>
</dbReference>
<evidence type="ECO:0000256" key="5">
    <source>
        <dbReference type="PIRSR" id="PIRSR000097-2"/>
    </source>
</evidence>
<dbReference type="PIRSF" id="PIRSF000097">
    <property type="entry name" value="AKR"/>
    <property type="match status" value="1"/>
</dbReference>
<evidence type="ECO:0000256" key="3">
    <source>
        <dbReference type="ARBA" id="ARBA00023002"/>
    </source>
</evidence>
<dbReference type="PROSITE" id="PS00798">
    <property type="entry name" value="ALDOKETO_REDUCTASE_1"/>
    <property type="match status" value="1"/>
</dbReference>
<dbReference type="PANTHER" id="PTHR11732">
    <property type="entry name" value="ALDO/KETO REDUCTASE"/>
    <property type="match status" value="1"/>
</dbReference>